<evidence type="ECO:0000313" key="2">
    <source>
        <dbReference type="EMBL" id="KAF6343031.1"/>
    </source>
</evidence>
<dbReference type="EMBL" id="JACAGB010000009">
    <property type="protein sequence ID" value="KAF6343031.1"/>
    <property type="molecule type" value="Genomic_DNA"/>
</dbReference>
<proteinExistence type="predicted"/>
<protein>
    <submittedName>
        <fullName evidence="2">Uncharacterized protein</fullName>
    </submittedName>
</protein>
<feature type="region of interest" description="Disordered" evidence="1">
    <location>
        <begin position="64"/>
        <end position="103"/>
    </location>
</feature>
<organism evidence="2 3">
    <name type="scientific">Pipistrellus kuhlii</name>
    <name type="common">Kuhl's pipistrelle</name>
    <dbReference type="NCBI Taxonomy" id="59472"/>
    <lineage>
        <taxon>Eukaryota</taxon>
        <taxon>Metazoa</taxon>
        <taxon>Chordata</taxon>
        <taxon>Craniata</taxon>
        <taxon>Vertebrata</taxon>
        <taxon>Euteleostomi</taxon>
        <taxon>Mammalia</taxon>
        <taxon>Eutheria</taxon>
        <taxon>Laurasiatheria</taxon>
        <taxon>Chiroptera</taxon>
        <taxon>Yangochiroptera</taxon>
        <taxon>Vespertilionidae</taxon>
        <taxon>Pipistrellus</taxon>
    </lineage>
</organism>
<sequence>MVGGGTAIERGRPVNGSWPLGGVRSLPLIWSAKPGTPTRSASESEGVRAHARCGAARRRGSARLSAVGVGSSDARREGGGRPTRSRDYRMRRKKGGQPGPRGAARDAYFASWAAQGTRPLPCVIVGHLGSDRCSITGNQPCFVWSWHF</sequence>
<evidence type="ECO:0000256" key="1">
    <source>
        <dbReference type="SAM" id="MobiDB-lite"/>
    </source>
</evidence>
<gene>
    <name evidence="2" type="ORF">mPipKuh1_010754</name>
</gene>
<dbReference type="AlphaFoldDB" id="A0A7J7X075"/>
<evidence type="ECO:0000313" key="3">
    <source>
        <dbReference type="Proteomes" id="UP000558488"/>
    </source>
</evidence>
<comment type="caution">
    <text evidence="2">The sequence shown here is derived from an EMBL/GenBank/DDBJ whole genome shotgun (WGS) entry which is preliminary data.</text>
</comment>
<dbReference type="Proteomes" id="UP000558488">
    <property type="component" value="Unassembled WGS sequence"/>
</dbReference>
<keyword evidence="3" id="KW-1185">Reference proteome</keyword>
<reference evidence="2 3" key="1">
    <citation type="journal article" date="2020" name="Nature">
        <title>Six reference-quality genomes reveal evolution of bat adaptations.</title>
        <authorList>
            <person name="Jebb D."/>
            <person name="Huang Z."/>
            <person name="Pippel M."/>
            <person name="Hughes G.M."/>
            <person name="Lavrichenko K."/>
            <person name="Devanna P."/>
            <person name="Winkler S."/>
            <person name="Jermiin L.S."/>
            <person name="Skirmuntt E.C."/>
            <person name="Katzourakis A."/>
            <person name="Burkitt-Gray L."/>
            <person name="Ray D.A."/>
            <person name="Sullivan K.A.M."/>
            <person name="Roscito J.G."/>
            <person name="Kirilenko B.M."/>
            <person name="Davalos L.M."/>
            <person name="Corthals A.P."/>
            <person name="Power M.L."/>
            <person name="Jones G."/>
            <person name="Ransome R.D."/>
            <person name="Dechmann D.K.N."/>
            <person name="Locatelli A.G."/>
            <person name="Puechmaille S.J."/>
            <person name="Fedrigo O."/>
            <person name="Jarvis E.D."/>
            <person name="Hiller M."/>
            <person name="Vernes S.C."/>
            <person name="Myers E.W."/>
            <person name="Teeling E.C."/>
        </authorList>
    </citation>
    <scope>NUCLEOTIDE SEQUENCE [LARGE SCALE GENOMIC DNA]</scope>
    <source>
        <strain evidence="2">MPipKuh1</strain>
        <tissue evidence="2">Flight muscle</tissue>
    </source>
</reference>
<feature type="compositionally biased region" description="Basic and acidic residues" evidence="1">
    <location>
        <begin position="73"/>
        <end position="88"/>
    </location>
</feature>
<accession>A0A7J7X075</accession>
<name>A0A7J7X075_PIPKU</name>